<name>A0ACD3BHQ3_9AGAR</name>
<reference evidence="1 2" key="1">
    <citation type="journal article" date="2019" name="Nat. Ecol. Evol.">
        <title>Megaphylogeny resolves global patterns of mushroom evolution.</title>
        <authorList>
            <person name="Varga T."/>
            <person name="Krizsan K."/>
            <person name="Foldi C."/>
            <person name="Dima B."/>
            <person name="Sanchez-Garcia M."/>
            <person name="Sanchez-Ramirez S."/>
            <person name="Szollosi G.J."/>
            <person name="Szarkandi J.G."/>
            <person name="Papp V."/>
            <person name="Albert L."/>
            <person name="Andreopoulos W."/>
            <person name="Angelini C."/>
            <person name="Antonin V."/>
            <person name="Barry K.W."/>
            <person name="Bougher N.L."/>
            <person name="Buchanan P."/>
            <person name="Buyck B."/>
            <person name="Bense V."/>
            <person name="Catcheside P."/>
            <person name="Chovatia M."/>
            <person name="Cooper J."/>
            <person name="Damon W."/>
            <person name="Desjardin D."/>
            <person name="Finy P."/>
            <person name="Geml J."/>
            <person name="Haridas S."/>
            <person name="Hughes K."/>
            <person name="Justo A."/>
            <person name="Karasinski D."/>
            <person name="Kautmanova I."/>
            <person name="Kiss B."/>
            <person name="Kocsube S."/>
            <person name="Kotiranta H."/>
            <person name="LaButti K.M."/>
            <person name="Lechner B.E."/>
            <person name="Liimatainen K."/>
            <person name="Lipzen A."/>
            <person name="Lukacs Z."/>
            <person name="Mihaltcheva S."/>
            <person name="Morgado L.N."/>
            <person name="Niskanen T."/>
            <person name="Noordeloos M.E."/>
            <person name="Ohm R.A."/>
            <person name="Ortiz-Santana B."/>
            <person name="Ovrebo C."/>
            <person name="Racz N."/>
            <person name="Riley R."/>
            <person name="Savchenko A."/>
            <person name="Shiryaev A."/>
            <person name="Soop K."/>
            <person name="Spirin V."/>
            <person name="Szebenyi C."/>
            <person name="Tomsovsky M."/>
            <person name="Tulloss R.E."/>
            <person name="Uehling J."/>
            <person name="Grigoriev I.V."/>
            <person name="Vagvolgyi C."/>
            <person name="Papp T."/>
            <person name="Martin F.M."/>
            <person name="Miettinen O."/>
            <person name="Hibbett D.S."/>
            <person name="Nagy L.G."/>
        </authorList>
    </citation>
    <scope>NUCLEOTIDE SEQUENCE [LARGE SCALE GENOMIC DNA]</scope>
    <source>
        <strain evidence="1 2">NL-1719</strain>
    </source>
</reference>
<dbReference type="Proteomes" id="UP000308600">
    <property type="component" value="Unassembled WGS sequence"/>
</dbReference>
<evidence type="ECO:0000313" key="2">
    <source>
        <dbReference type="Proteomes" id="UP000308600"/>
    </source>
</evidence>
<keyword evidence="2" id="KW-1185">Reference proteome</keyword>
<accession>A0ACD3BHQ3</accession>
<gene>
    <name evidence="1" type="ORF">BDN72DRAFT_43697</name>
</gene>
<proteinExistence type="predicted"/>
<protein>
    <submittedName>
        <fullName evidence="1">Uncharacterized protein</fullName>
    </submittedName>
</protein>
<organism evidence="1 2">
    <name type="scientific">Pluteus cervinus</name>
    <dbReference type="NCBI Taxonomy" id="181527"/>
    <lineage>
        <taxon>Eukaryota</taxon>
        <taxon>Fungi</taxon>
        <taxon>Dikarya</taxon>
        <taxon>Basidiomycota</taxon>
        <taxon>Agaricomycotina</taxon>
        <taxon>Agaricomycetes</taxon>
        <taxon>Agaricomycetidae</taxon>
        <taxon>Agaricales</taxon>
        <taxon>Pluteineae</taxon>
        <taxon>Pluteaceae</taxon>
        <taxon>Pluteus</taxon>
    </lineage>
</organism>
<sequence>MPLRTTSTTDPTSLSTVSEEYLIFYSSIVDGRLWCPDCRAVEEDVRNVFDGSDDPPALIVYVGDKSSWKPSSNPFRGAPWNITSIPTIVKVKDGKEIGRLVELEVKPGLAEFIKPQSE</sequence>
<dbReference type="EMBL" id="ML208259">
    <property type="protein sequence ID" value="TFK77441.1"/>
    <property type="molecule type" value="Genomic_DNA"/>
</dbReference>
<evidence type="ECO:0000313" key="1">
    <source>
        <dbReference type="EMBL" id="TFK77441.1"/>
    </source>
</evidence>